<keyword evidence="3" id="KW-1185">Reference proteome</keyword>
<dbReference type="OrthoDB" id="1768967at2759"/>
<evidence type="ECO:0000256" key="1">
    <source>
        <dbReference type="SAM" id="Phobius"/>
    </source>
</evidence>
<evidence type="ECO:0000313" key="3">
    <source>
        <dbReference type="Proteomes" id="UP000626092"/>
    </source>
</evidence>
<comment type="caution">
    <text evidence="2">The sequence shown here is derived from an EMBL/GenBank/DDBJ whole genome shotgun (WGS) entry which is preliminary data.</text>
</comment>
<organism evidence="2 3">
    <name type="scientific">Rhododendron simsii</name>
    <name type="common">Sims's rhododendron</name>
    <dbReference type="NCBI Taxonomy" id="118357"/>
    <lineage>
        <taxon>Eukaryota</taxon>
        <taxon>Viridiplantae</taxon>
        <taxon>Streptophyta</taxon>
        <taxon>Embryophyta</taxon>
        <taxon>Tracheophyta</taxon>
        <taxon>Spermatophyta</taxon>
        <taxon>Magnoliopsida</taxon>
        <taxon>eudicotyledons</taxon>
        <taxon>Gunneridae</taxon>
        <taxon>Pentapetalae</taxon>
        <taxon>asterids</taxon>
        <taxon>Ericales</taxon>
        <taxon>Ericaceae</taxon>
        <taxon>Ericoideae</taxon>
        <taxon>Rhodoreae</taxon>
        <taxon>Rhododendron</taxon>
    </lineage>
</organism>
<reference evidence="2" key="1">
    <citation type="submission" date="2019-11" db="EMBL/GenBank/DDBJ databases">
        <authorList>
            <person name="Liu Y."/>
            <person name="Hou J."/>
            <person name="Li T.-Q."/>
            <person name="Guan C.-H."/>
            <person name="Wu X."/>
            <person name="Wu H.-Z."/>
            <person name="Ling F."/>
            <person name="Zhang R."/>
            <person name="Shi X.-G."/>
            <person name="Ren J.-P."/>
            <person name="Chen E.-F."/>
            <person name="Sun J.-M."/>
        </authorList>
    </citation>
    <scope>NUCLEOTIDE SEQUENCE</scope>
    <source>
        <strain evidence="2">Adult_tree_wgs_1</strain>
        <tissue evidence="2">Leaves</tissue>
    </source>
</reference>
<protein>
    <submittedName>
        <fullName evidence="2">Uncharacterized protein</fullName>
    </submittedName>
</protein>
<keyword evidence="1" id="KW-1133">Transmembrane helix</keyword>
<feature type="transmembrane region" description="Helical" evidence="1">
    <location>
        <begin position="145"/>
        <end position="162"/>
    </location>
</feature>
<keyword evidence="1" id="KW-0812">Transmembrane</keyword>
<proteinExistence type="predicted"/>
<name>A0A834GVH8_RHOSS</name>
<dbReference type="Proteomes" id="UP000626092">
    <property type="component" value="Unassembled WGS sequence"/>
</dbReference>
<gene>
    <name evidence="2" type="ORF">RHSIM_Rhsim06G0079200</name>
</gene>
<accession>A0A834GVH8</accession>
<keyword evidence="1" id="KW-0472">Membrane</keyword>
<evidence type="ECO:0000313" key="2">
    <source>
        <dbReference type="EMBL" id="KAF7139976.1"/>
    </source>
</evidence>
<sequence length="163" mass="18940">MFKRRGSECIIRFCRPHPFPEIKFRSSLDSASPSIIDYLITIVADPSIQMALRAPLDVGPCMLRSSFGDWKLQLCASTMIHIIWYTNLRGVLFVNDETCWFIKNIETDTNAEFVQIRPRDLKLEITLLHTPRLITKFRPISLIRLHRLIVVIFPFLELLILVA</sequence>
<dbReference type="AlphaFoldDB" id="A0A834GVH8"/>
<dbReference type="EMBL" id="WJXA01000006">
    <property type="protein sequence ID" value="KAF7139976.1"/>
    <property type="molecule type" value="Genomic_DNA"/>
</dbReference>